<evidence type="ECO:0000259" key="7">
    <source>
        <dbReference type="Pfam" id="PF17917"/>
    </source>
</evidence>
<evidence type="ECO:0000313" key="8">
    <source>
        <dbReference type="EMBL" id="CAF4600071.1"/>
    </source>
</evidence>
<evidence type="ECO:0000256" key="2">
    <source>
        <dbReference type="ARBA" id="ARBA00022695"/>
    </source>
</evidence>
<dbReference type="AlphaFoldDB" id="A0A821C532"/>
<organism evidence="8 9">
    <name type="scientific">Rotaria socialis</name>
    <dbReference type="NCBI Taxonomy" id="392032"/>
    <lineage>
        <taxon>Eukaryota</taxon>
        <taxon>Metazoa</taxon>
        <taxon>Spiralia</taxon>
        <taxon>Gnathifera</taxon>
        <taxon>Rotifera</taxon>
        <taxon>Eurotatoria</taxon>
        <taxon>Bdelloidea</taxon>
        <taxon>Philodinida</taxon>
        <taxon>Philodinidae</taxon>
        <taxon>Rotaria</taxon>
    </lineage>
</organism>
<keyword evidence="2" id="KW-0548">Nucleotidyltransferase</keyword>
<dbReference type="InterPro" id="IPR041373">
    <property type="entry name" value="RT_RNaseH"/>
</dbReference>
<dbReference type="EMBL" id="CAJOBP010021796">
    <property type="protein sequence ID" value="CAF4600071.1"/>
    <property type="molecule type" value="Genomic_DNA"/>
</dbReference>
<sequence>SDVGLSAILAQKLIDQDGKAREHVIGYASRTLSASERKYSPTER</sequence>
<keyword evidence="4" id="KW-0255">Endonuclease</keyword>
<evidence type="ECO:0000256" key="5">
    <source>
        <dbReference type="ARBA" id="ARBA00022801"/>
    </source>
</evidence>
<dbReference type="Proteomes" id="UP000663873">
    <property type="component" value="Unassembled WGS sequence"/>
</dbReference>
<keyword evidence="5" id="KW-0378">Hydrolase</keyword>
<name>A0A821C532_9BILA</name>
<keyword evidence="9" id="KW-1185">Reference proteome</keyword>
<gene>
    <name evidence="8" type="ORF">UJA718_LOCUS31216</name>
</gene>
<proteinExistence type="predicted"/>
<evidence type="ECO:0000256" key="3">
    <source>
        <dbReference type="ARBA" id="ARBA00022722"/>
    </source>
</evidence>
<accession>A0A821C532</accession>
<evidence type="ECO:0000313" key="9">
    <source>
        <dbReference type="Proteomes" id="UP000663873"/>
    </source>
</evidence>
<feature type="domain" description="Reverse transcriptase RNase H-like" evidence="7">
    <location>
        <begin position="1"/>
        <end position="44"/>
    </location>
</feature>
<dbReference type="GO" id="GO:0003964">
    <property type="term" value="F:RNA-directed DNA polymerase activity"/>
    <property type="evidence" value="ECO:0007669"/>
    <property type="project" value="UniProtKB-KW"/>
</dbReference>
<keyword evidence="1" id="KW-0808">Transferase</keyword>
<reference evidence="8" key="1">
    <citation type="submission" date="2021-02" db="EMBL/GenBank/DDBJ databases">
        <authorList>
            <person name="Nowell W R."/>
        </authorList>
    </citation>
    <scope>NUCLEOTIDE SEQUENCE</scope>
</reference>
<comment type="caution">
    <text evidence="8">The sequence shown here is derived from an EMBL/GenBank/DDBJ whole genome shotgun (WGS) entry which is preliminary data.</text>
</comment>
<dbReference type="GO" id="GO:0016787">
    <property type="term" value="F:hydrolase activity"/>
    <property type="evidence" value="ECO:0007669"/>
    <property type="project" value="UniProtKB-KW"/>
</dbReference>
<protein>
    <recommendedName>
        <fullName evidence="7">Reverse transcriptase RNase H-like domain-containing protein</fullName>
    </recommendedName>
</protein>
<evidence type="ECO:0000256" key="6">
    <source>
        <dbReference type="ARBA" id="ARBA00022918"/>
    </source>
</evidence>
<feature type="non-terminal residue" evidence="8">
    <location>
        <position position="44"/>
    </location>
</feature>
<evidence type="ECO:0000256" key="4">
    <source>
        <dbReference type="ARBA" id="ARBA00022759"/>
    </source>
</evidence>
<evidence type="ECO:0000256" key="1">
    <source>
        <dbReference type="ARBA" id="ARBA00022679"/>
    </source>
</evidence>
<feature type="non-terminal residue" evidence="8">
    <location>
        <position position="1"/>
    </location>
</feature>
<dbReference type="Pfam" id="PF17917">
    <property type="entry name" value="RT_RNaseH"/>
    <property type="match status" value="1"/>
</dbReference>
<keyword evidence="3" id="KW-0540">Nuclease</keyword>
<dbReference type="GO" id="GO:0004519">
    <property type="term" value="F:endonuclease activity"/>
    <property type="evidence" value="ECO:0007669"/>
    <property type="project" value="UniProtKB-KW"/>
</dbReference>
<keyword evidence="6" id="KW-0695">RNA-directed DNA polymerase</keyword>